<dbReference type="Gene3D" id="3.10.105.10">
    <property type="entry name" value="Dipeptide-binding Protein, Domain 3"/>
    <property type="match status" value="1"/>
</dbReference>
<proteinExistence type="predicted"/>
<evidence type="ECO:0000259" key="3">
    <source>
        <dbReference type="Pfam" id="PF00496"/>
    </source>
</evidence>
<organism evidence="4 5">
    <name type="scientific">Helicobacter pullorum</name>
    <dbReference type="NCBI Taxonomy" id="35818"/>
    <lineage>
        <taxon>Bacteria</taxon>
        <taxon>Pseudomonadati</taxon>
        <taxon>Campylobacterota</taxon>
        <taxon>Epsilonproteobacteria</taxon>
        <taxon>Campylobacterales</taxon>
        <taxon>Helicobacteraceae</taxon>
        <taxon>Helicobacter</taxon>
    </lineage>
</organism>
<protein>
    <submittedName>
        <fullName evidence="4">Peptide ABC transporter substrate-binding protein</fullName>
    </submittedName>
</protein>
<sequence length="603" mass="70007">MRYLLFLFLLNFSLFAADTYSNNAFAINGEVKYKNFKHFDYVNPNAQKGGHIKEYAIGTFDSFYDFLLKGTSAQGLHLIYDTLMVRSYDEPSSQYGLVAKQIQRAKDNTFVIFHLNENARFHDGKEITAFDVEFSFNTLARGENPSMARYYADIKEAIVVDKYTIRFNFKDSNNRELALILGDLPILPKHYYEGIDFHSNSLRIPLGSGPYKLESFDAGRSVTYKRVENYWAKDHPTRIGHFNFDRITFEYYKDDSVALEAFKAGKYDYRQEMSAKNWALGYEGKALKEGEIIKQEILHSLSSGMQGFVFNLRKDFFKDIKTREALGLAFDFEWSNKNLFYNQYSRTKSFFDNSEFASVGVPLGEELKLLESFKNNLPPKLFTQSFELPTTTGNGSNRENLKKAQNLLKEAGYTMKNGKLYNPNNQPFVFELLLVSPAMQRVAVPFAKNLQSLGIEMKIRLVDVSQYINRLRTFDYDMIVAVFPQSLSPGNEQRFFWGSSAAKAEGSYNYAGIENPVVDSLIEKVINAKNYQELLITTRALDRVLLWNYYVIPHFHTKTFRVAFWNFLEHPKITPIYNVGFETWWVNEEKLLKLQEKYPSFRR</sequence>
<dbReference type="PANTHER" id="PTHR30290:SF64">
    <property type="entry name" value="ABC TRANSPORTER PERIPLASMIC BINDING PROTEIN"/>
    <property type="match status" value="1"/>
</dbReference>
<dbReference type="GO" id="GO:1904680">
    <property type="term" value="F:peptide transmembrane transporter activity"/>
    <property type="evidence" value="ECO:0007669"/>
    <property type="project" value="TreeGrafter"/>
</dbReference>
<evidence type="ECO:0000313" key="5">
    <source>
        <dbReference type="Proteomes" id="UP000037997"/>
    </source>
</evidence>
<reference evidence="4 5" key="1">
    <citation type="submission" date="2014-06" db="EMBL/GenBank/DDBJ databases">
        <title>Helicobacter pullorum isolates in fresh chicken meat - phenotypic and genotypic features.</title>
        <authorList>
            <person name="Borges V."/>
            <person name="Santos A."/>
            <person name="Correia C.B."/>
            <person name="Saraiva M."/>
            <person name="Menard A."/>
            <person name="Vieira L."/>
            <person name="Sampaio D.A."/>
            <person name="Gomes J.P."/>
            <person name="Oleastro M."/>
        </authorList>
    </citation>
    <scope>NUCLEOTIDE SEQUENCE [LARGE SCALE GENOMIC DNA]</scope>
    <source>
        <strain evidence="4 5">229334/12</strain>
    </source>
</reference>
<dbReference type="SUPFAM" id="SSF53850">
    <property type="entry name" value="Periplasmic binding protein-like II"/>
    <property type="match status" value="1"/>
</dbReference>
<feature type="chain" id="PRO_5005870266" evidence="2">
    <location>
        <begin position="17"/>
        <end position="603"/>
    </location>
</feature>
<dbReference type="PATRIC" id="fig|35818.11.peg.2389"/>
<evidence type="ECO:0000256" key="1">
    <source>
        <dbReference type="ARBA" id="ARBA00022729"/>
    </source>
</evidence>
<keyword evidence="1 2" id="KW-0732">Signal</keyword>
<dbReference type="Pfam" id="PF00496">
    <property type="entry name" value="SBP_bac_5"/>
    <property type="match status" value="1"/>
</dbReference>
<accession>A0A0N1EGW8</accession>
<dbReference type="CDD" id="cd08497">
    <property type="entry name" value="MbnE-like"/>
    <property type="match status" value="1"/>
</dbReference>
<name>A0A0N1EGW8_9HELI</name>
<feature type="signal peptide" evidence="2">
    <location>
        <begin position="1"/>
        <end position="16"/>
    </location>
</feature>
<dbReference type="InterPro" id="IPR030678">
    <property type="entry name" value="Peptide/Ni-bd"/>
</dbReference>
<dbReference type="GO" id="GO:0015833">
    <property type="term" value="P:peptide transport"/>
    <property type="evidence" value="ECO:0007669"/>
    <property type="project" value="TreeGrafter"/>
</dbReference>
<dbReference type="Gene3D" id="3.40.190.10">
    <property type="entry name" value="Periplasmic binding protein-like II"/>
    <property type="match status" value="1"/>
</dbReference>
<dbReference type="AlphaFoldDB" id="A0A0N1EGW8"/>
<dbReference type="GO" id="GO:0043190">
    <property type="term" value="C:ATP-binding cassette (ABC) transporter complex"/>
    <property type="evidence" value="ECO:0007669"/>
    <property type="project" value="InterPro"/>
</dbReference>
<dbReference type="PIRSF" id="PIRSF002741">
    <property type="entry name" value="MppA"/>
    <property type="match status" value="1"/>
</dbReference>
<dbReference type="FunFam" id="3.10.105.10:FF:000005">
    <property type="entry name" value="ABC transporter substrate-binding protein"/>
    <property type="match status" value="1"/>
</dbReference>
<feature type="domain" description="Solute-binding protein family 5" evidence="3">
    <location>
        <begin position="97"/>
        <end position="499"/>
    </location>
</feature>
<comment type="caution">
    <text evidence="4">The sequence shown here is derived from an EMBL/GenBank/DDBJ whole genome shotgun (WGS) entry which is preliminary data.</text>
</comment>
<dbReference type="PANTHER" id="PTHR30290">
    <property type="entry name" value="PERIPLASMIC BINDING COMPONENT OF ABC TRANSPORTER"/>
    <property type="match status" value="1"/>
</dbReference>
<gene>
    <name evidence="4" type="ORF">HPU229334_12070</name>
</gene>
<dbReference type="GO" id="GO:0030288">
    <property type="term" value="C:outer membrane-bounded periplasmic space"/>
    <property type="evidence" value="ECO:0007669"/>
    <property type="project" value="TreeGrafter"/>
</dbReference>
<dbReference type="STRING" id="35818.HPU229336_06630"/>
<dbReference type="InterPro" id="IPR000914">
    <property type="entry name" value="SBP_5_dom"/>
</dbReference>
<evidence type="ECO:0000313" key="4">
    <source>
        <dbReference type="EMBL" id="KPH54805.1"/>
    </source>
</evidence>
<dbReference type="RefSeq" id="WP_054195813.1">
    <property type="nucleotide sequence ID" value="NZ_JNOB01000040.1"/>
</dbReference>
<dbReference type="Proteomes" id="UP000037997">
    <property type="component" value="Unassembled WGS sequence"/>
</dbReference>
<evidence type="ECO:0000256" key="2">
    <source>
        <dbReference type="SAM" id="SignalP"/>
    </source>
</evidence>
<dbReference type="InterPro" id="IPR039424">
    <property type="entry name" value="SBP_5"/>
</dbReference>
<dbReference type="GO" id="GO:0042884">
    <property type="term" value="P:microcin transport"/>
    <property type="evidence" value="ECO:0007669"/>
    <property type="project" value="TreeGrafter"/>
</dbReference>
<dbReference type="EMBL" id="JNOC01000080">
    <property type="protein sequence ID" value="KPH54805.1"/>
    <property type="molecule type" value="Genomic_DNA"/>
</dbReference>